<keyword evidence="5 11" id="KW-0808">Transferase</keyword>
<evidence type="ECO:0000256" key="9">
    <source>
        <dbReference type="ARBA" id="ARBA00023027"/>
    </source>
</evidence>
<dbReference type="SUPFAM" id="SSF52374">
    <property type="entry name" value="Nucleotidylyl transferase"/>
    <property type="match status" value="1"/>
</dbReference>
<comment type="catalytic activity">
    <reaction evidence="10 11">
        <text>nicotinate beta-D-ribonucleotide + ATP + H(+) = deamido-NAD(+) + diphosphate</text>
        <dbReference type="Rhea" id="RHEA:22860"/>
        <dbReference type="ChEBI" id="CHEBI:15378"/>
        <dbReference type="ChEBI" id="CHEBI:30616"/>
        <dbReference type="ChEBI" id="CHEBI:33019"/>
        <dbReference type="ChEBI" id="CHEBI:57502"/>
        <dbReference type="ChEBI" id="CHEBI:58437"/>
        <dbReference type="EC" id="2.7.7.18"/>
    </reaction>
</comment>
<proteinExistence type="inferred from homology"/>
<evidence type="ECO:0000256" key="5">
    <source>
        <dbReference type="ARBA" id="ARBA00022679"/>
    </source>
</evidence>
<sequence>MRLAVLGGSYNPIHIGHLMLADAVALRYGYDTIAFVPAFLSPFKDGHSGCTADDRLAMVKLAIADNPAFYCEPCEIQRQGVSYTIDTLKFLKKKFPQCEGKIGLIIGDDLLEGFAGWREAERIPDYADIIVGNRIIDRYSTEQAASAGKVPHLRVDNALLPVSSSGIRAAIQEKKSWRYLVPSAVYSYIKEHKLYE</sequence>
<dbReference type="KEGG" id="trz:GWP43_03325"/>
<dbReference type="CDD" id="cd02165">
    <property type="entry name" value="NMNAT"/>
    <property type="match status" value="1"/>
</dbReference>
<keyword evidence="7 11" id="KW-0547">Nucleotide-binding</keyword>
<keyword evidence="8 11" id="KW-0067">ATP-binding</keyword>
<dbReference type="InterPro" id="IPR014729">
    <property type="entry name" value="Rossmann-like_a/b/a_fold"/>
</dbReference>
<dbReference type="PANTHER" id="PTHR39321">
    <property type="entry name" value="NICOTINATE-NUCLEOTIDE ADENYLYLTRANSFERASE-RELATED"/>
    <property type="match status" value="1"/>
</dbReference>
<evidence type="ECO:0000256" key="11">
    <source>
        <dbReference type="HAMAP-Rule" id="MF_00244"/>
    </source>
</evidence>
<keyword evidence="9 11" id="KW-0520">NAD</keyword>
<name>A0A6P1Y057_9SPIR</name>
<keyword evidence="6 11" id="KW-0548">Nucleotidyltransferase</keyword>
<evidence type="ECO:0000256" key="2">
    <source>
        <dbReference type="ARBA" id="ARBA00005019"/>
    </source>
</evidence>
<gene>
    <name evidence="11 13" type="primary">nadD</name>
    <name evidence="13" type="ORF">GWP43_03325</name>
</gene>
<dbReference type="NCBIfam" id="TIGR00482">
    <property type="entry name" value="nicotinate (nicotinamide) nucleotide adenylyltransferase"/>
    <property type="match status" value="1"/>
</dbReference>
<evidence type="ECO:0000256" key="6">
    <source>
        <dbReference type="ARBA" id="ARBA00022695"/>
    </source>
</evidence>
<dbReference type="GO" id="GO:0005524">
    <property type="term" value="F:ATP binding"/>
    <property type="evidence" value="ECO:0007669"/>
    <property type="project" value="UniProtKB-KW"/>
</dbReference>
<dbReference type="GO" id="GO:0009435">
    <property type="term" value="P:NAD+ biosynthetic process"/>
    <property type="evidence" value="ECO:0007669"/>
    <property type="project" value="UniProtKB-UniRule"/>
</dbReference>
<dbReference type="Gene3D" id="3.40.50.620">
    <property type="entry name" value="HUPs"/>
    <property type="match status" value="1"/>
</dbReference>
<dbReference type="EMBL" id="CP048020">
    <property type="protein sequence ID" value="QHX42640.1"/>
    <property type="molecule type" value="Genomic_DNA"/>
</dbReference>
<organism evidence="13 14">
    <name type="scientific">Treponema vincentii</name>
    <dbReference type="NCBI Taxonomy" id="69710"/>
    <lineage>
        <taxon>Bacteria</taxon>
        <taxon>Pseudomonadati</taxon>
        <taxon>Spirochaetota</taxon>
        <taxon>Spirochaetia</taxon>
        <taxon>Spirochaetales</taxon>
        <taxon>Treponemataceae</taxon>
        <taxon>Treponema</taxon>
    </lineage>
</organism>
<dbReference type="GO" id="GO:0004515">
    <property type="term" value="F:nicotinate-nucleotide adenylyltransferase activity"/>
    <property type="evidence" value="ECO:0007669"/>
    <property type="project" value="UniProtKB-UniRule"/>
</dbReference>
<evidence type="ECO:0000256" key="3">
    <source>
        <dbReference type="ARBA" id="ARBA00009014"/>
    </source>
</evidence>
<evidence type="ECO:0000256" key="10">
    <source>
        <dbReference type="ARBA" id="ARBA00048721"/>
    </source>
</evidence>
<dbReference type="EC" id="2.7.7.18" evidence="11"/>
<dbReference type="InterPro" id="IPR004821">
    <property type="entry name" value="Cyt_trans-like"/>
</dbReference>
<feature type="domain" description="Cytidyltransferase-like" evidence="12">
    <location>
        <begin position="5"/>
        <end position="169"/>
    </location>
</feature>
<evidence type="ECO:0000256" key="8">
    <source>
        <dbReference type="ARBA" id="ARBA00022840"/>
    </source>
</evidence>
<comment type="function">
    <text evidence="1 11">Catalyzes the reversible adenylation of nicotinate mononucleotide (NaMN) to nicotinic acid adenine dinucleotide (NaAD).</text>
</comment>
<dbReference type="InterPro" id="IPR005248">
    <property type="entry name" value="NadD/NMNAT"/>
</dbReference>
<evidence type="ECO:0000256" key="4">
    <source>
        <dbReference type="ARBA" id="ARBA00022642"/>
    </source>
</evidence>
<evidence type="ECO:0000313" key="13">
    <source>
        <dbReference type="EMBL" id="QHX42640.1"/>
    </source>
</evidence>
<dbReference type="AlphaFoldDB" id="A0A6P1Y057"/>
<keyword evidence="4 11" id="KW-0662">Pyridine nucleotide biosynthesis</keyword>
<evidence type="ECO:0000256" key="1">
    <source>
        <dbReference type="ARBA" id="ARBA00002324"/>
    </source>
</evidence>
<comment type="similarity">
    <text evidence="3 11">Belongs to the NadD family.</text>
</comment>
<dbReference type="RefSeq" id="WP_162662691.1">
    <property type="nucleotide sequence ID" value="NZ_CP048020.1"/>
</dbReference>
<reference evidence="13 14" key="1">
    <citation type="submission" date="2020-01" db="EMBL/GenBank/DDBJ databases">
        <title>Complete genome sequence of a human oral phylogroup 1 Treponema sp. strain ATCC 700766, originally isolated from periodontitis dental plaque.</title>
        <authorList>
            <person name="Chan Y."/>
            <person name="Huo Y.-B."/>
            <person name="Yu X.-L."/>
            <person name="Zeng H."/>
            <person name="Leung W.-K."/>
            <person name="Watt R.M."/>
        </authorList>
    </citation>
    <scope>NUCLEOTIDE SEQUENCE [LARGE SCALE GENOMIC DNA]</scope>
    <source>
        <strain evidence="13 14">OMZ 804</strain>
    </source>
</reference>
<dbReference type="Proteomes" id="UP000464374">
    <property type="component" value="Chromosome"/>
</dbReference>
<comment type="pathway">
    <text evidence="2 11">Cofactor biosynthesis; NAD(+) biosynthesis; deamido-NAD(+) from nicotinate D-ribonucleotide: step 1/1.</text>
</comment>
<evidence type="ECO:0000313" key="14">
    <source>
        <dbReference type="Proteomes" id="UP000464374"/>
    </source>
</evidence>
<dbReference type="UniPathway" id="UPA00253">
    <property type="reaction ID" value="UER00332"/>
</dbReference>
<protein>
    <recommendedName>
        <fullName evidence="11">Probable nicotinate-nucleotide adenylyltransferase</fullName>
        <ecNumber evidence="11">2.7.7.18</ecNumber>
    </recommendedName>
    <alternativeName>
        <fullName evidence="11">Deamido-NAD(+) diphosphorylase</fullName>
    </alternativeName>
    <alternativeName>
        <fullName evidence="11">Deamido-NAD(+) pyrophosphorylase</fullName>
    </alternativeName>
    <alternativeName>
        <fullName evidence="11">Nicotinate mononucleotide adenylyltransferase</fullName>
        <shortName evidence="11">NaMN adenylyltransferase</shortName>
    </alternativeName>
</protein>
<dbReference type="PANTHER" id="PTHR39321:SF3">
    <property type="entry name" value="PHOSPHOPANTETHEINE ADENYLYLTRANSFERASE"/>
    <property type="match status" value="1"/>
</dbReference>
<evidence type="ECO:0000259" key="12">
    <source>
        <dbReference type="Pfam" id="PF01467"/>
    </source>
</evidence>
<evidence type="ECO:0000256" key="7">
    <source>
        <dbReference type="ARBA" id="ARBA00022741"/>
    </source>
</evidence>
<accession>A0A6P1Y057</accession>
<dbReference type="HAMAP" id="MF_00244">
    <property type="entry name" value="NaMN_adenylyltr"/>
    <property type="match status" value="1"/>
</dbReference>
<dbReference type="Pfam" id="PF01467">
    <property type="entry name" value="CTP_transf_like"/>
    <property type="match status" value="1"/>
</dbReference>